<feature type="region of interest" description="Disordered" evidence="2">
    <location>
        <begin position="26"/>
        <end position="78"/>
    </location>
</feature>
<evidence type="ECO:0000313" key="3">
    <source>
        <dbReference type="EMBL" id="KAK0672547.1"/>
    </source>
</evidence>
<reference evidence="3" key="1">
    <citation type="submission" date="2023-06" db="EMBL/GenBank/DDBJ databases">
        <title>Genome-scale phylogeny and comparative genomics of the fungal order Sordariales.</title>
        <authorList>
            <consortium name="Lawrence Berkeley National Laboratory"/>
            <person name="Hensen N."/>
            <person name="Bonometti L."/>
            <person name="Westerberg I."/>
            <person name="Brannstrom I.O."/>
            <person name="Guillou S."/>
            <person name="Cros-Aarteil S."/>
            <person name="Calhoun S."/>
            <person name="Haridas S."/>
            <person name="Kuo A."/>
            <person name="Mondo S."/>
            <person name="Pangilinan J."/>
            <person name="Riley R."/>
            <person name="Labutti K."/>
            <person name="Andreopoulos B."/>
            <person name="Lipzen A."/>
            <person name="Chen C."/>
            <person name="Yanf M."/>
            <person name="Daum C."/>
            <person name="Ng V."/>
            <person name="Clum A."/>
            <person name="Steindorff A."/>
            <person name="Ohm R."/>
            <person name="Martin F."/>
            <person name="Silar P."/>
            <person name="Natvig D."/>
            <person name="Lalanne C."/>
            <person name="Gautier V."/>
            <person name="Ament-Velasquez S.L."/>
            <person name="Kruys A."/>
            <person name="Hutchinson M.I."/>
            <person name="Powell A.J."/>
            <person name="Barry K."/>
            <person name="Miller A.N."/>
            <person name="Grigoriev I.V."/>
            <person name="Debuchy R."/>
            <person name="Gladieux P."/>
            <person name="Thoren M.H."/>
            <person name="Johannesson H."/>
        </authorList>
    </citation>
    <scope>NUCLEOTIDE SEQUENCE</scope>
    <source>
        <strain evidence="3">CBS 307.81</strain>
    </source>
</reference>
<protein>
    <submittedName>
        <fullName evidence="3">Uncharacterized protein</fullName>
    </submittedName>
</protein>
<proteinExistence type="predicted"/>
<comment type="caution">
    <text evidence="3">The sequence shown here is derived from an EMBL/GenBank/DDBJ whole genome shotgun (WGS) entry which is preliminary data.</text>
</comment>
<name>A0AA40DF07_9PEZI</name>
<gene>
    <name evidence="3" type="ORF">QBC41DRAFT_299488</name>
</gene>
<dbReference type="EMBL" id="JAULSY010000012">
    <property type="protein sequence ID" value="KAK0672547.1"/>
    <property type="molecule type" value="Genomic_DNA"/>
</dbReference>
<feature type="compositionally biased region" description="Low complexity" evidence="2">
    <location>
        <begin position="31"/>
        <end position="65"/>
    </location>
</feature>
<keyword evidence="1" id="KW-0175">Coiled coil</keyword>
<sequence length="221" mass="24386">MAPTHRKAGARSVPIRSVAAKSFLKRRAKRSAAANSTASSSTPAVAVETNPSLPSGSPLSPGSNPELACRNSSKSPGVSVTNCAIASDVSSSLDQSGLVSGESLGALVTPEHDPKYSLTQSPIVLPAQIRKRYTKEEREQREQRKLKRRTQLLVRKNLDLEARMEKLEKEMDQLSKMLSEMHKYGDTTKDVLAHLLNQREDKYKGAYQLPNGKWKDFKNKK</sequence>
<dbReference type="AlphaFoldDB" id="A0AA40DF07"/>
<evidence type="ECO:0000256" key="1">
    <source>
        <dbReference type="SAM" id="Coils"/>
    </source>
</evidence>
<keyword evidence="4" id="KW-1185">Reference proteome</keyword>
<feature type="coiled-coil region" evidence="1">
    <location>
        <begin position="150"/>
        <end position="184"/>
    </location>
</feature>
<evidence type="ECO:0000256" key="2">
    <source>
        <dbReference type="SAM" id="MobiDB-lite"/>
    </source>
</evidence>
<dbReference type="Proteomes" id="UP001174997">
    <property type="component" value="Unassembled WGS sequence"/>
</dbReference>
<accession>A0AA40DF07</accession>
<evidence type="ECO:0000313" key="4">
    <source>
        <dbReference type="Proteomes" id="UP001174997"/>
    </source>
</evidence>
<organism evidence="3 4">
    <name type="scientific">Cercophora samala</name>
    <dbReference type="NCBI Taxonomy" id="330535"/>
    <lineage>
        <taxon>Eukaryota</taxon>
        <taxon>Fungi</taxon>
        <taxon>Dikarya</taxon>
        <taxon>Ascomycota</taxon>
        <taxon>Pezizomycotina</taxon>
        <taxon>Sordariomycetes</taxon>
        <taxon>Sordariomycetidae</taxon>
        <taxon>Sordariales</taxon>
        <taxon>Lasiosphaeriaceae</taxon>
        <taxon>Cercophora</taxon>
    </lineage>
</organism>